<proteinExistence type="predicted"/>
<evidence type="ECO:0000256" key="1">
    <source>
        <dbReference type="ARBA" id="ARBA00004191"/>
    </source>
</evidence>
<gene>
    <name evidence="7" type="ORF">METBIDRAFT_96188</name>
</gene>
<comment type="subcellular location">
    <subcellularLocation>
        <location evidence="1">Secreted</location>
        <location evidence="1">Cell wall</location>
    </subcellularLocation>
</comment>
<reference evidence="7 8" key="1">
    <citation type="submission" date="2016-05" db="EMBL/GenBank/DDBJ databases">
        <title>Comparative genomics of biotechnologically important yeasts.</title>
        <authorList>
            <consortium name="DOE Joint Genome Institute"/>
            <person name="Riley R."/>
            <person name="Haridas S."/>
            <person name="Wolfe K.H."/>
            <person name="Lopes M.R."/>
            <person name="Hittinger C.T."/>
            <person name="Goker M."/>
            <person name="Salamov A."/>
            <person name="Wisecaver J."/>
            <person name="Long T.M."/>
            <person name="Aerts A.L."/>
            <person name="Barry K."/>
            <person name="Choi C."/>
            <person name="Clum A."/>
            <person name="Coughlan A.Y."/>
            <person name="Deshpande S."/>
            <person name="Douglass A.P."/>
            <person name="Hanson S.J."/>
            <person name="Klenk H.-P."/>
            <person name="LaButti K."/>
            <person name="Lapidus A."/>
            <person name="Lindquist E."/>
            <person name="Lipzen A."/>
            <person name="Meier-kolthoff J.P."/>
            <person name="Ohm R.A."/>
            <person name="Otillar R.P."/>
            <person name="Pangilinan J."/>
            <person name="Peng Y."/>
            <person name="Rokas A."/>
            <person name="Rosa C.A."/>
            <person name="Scheuner C."/>
            <person name="Sibirny A.A."/>
            <person name="Slot J.C."/>
            <person name="Stielow J.B."/>
            <person name="Sun H."/>
            <person name="Kurtzman C.P."/>
            <person name="Blackwell M."/>
            <person name="Grigoriev I.V."/>
            <person name="Jeffries T.W."/>
        </authorList>
    </citation>
    <scope>NUCLEOTIDE SEQUENCE [LARGE SCALE GENOMIC DNA]</scope>
    <source>
        <strain evidence="7 8">NRRL YB-4993</strain>
    </source>
</reference>
<keyword evidence="2" id="KW-0134">Cell wall</keyword>
<protein>
    <recommendedName>
        <fullName evidence="6">Hyphally-regulated cell wall protein N-terminal domain-containing protein</fullName>
    </recommendedName>
</protein>
<evidence type="ECO:0000256" key="5">
    <source>
        <dbReference type="ARBA" id="ARBA00023180"/>
    </source>
</evidence>
<keyword evidence="4" id="KW-0732">Signal</keyword>
<organism evidence="7 8">
    <name type="scientific">Metschnikowia bicuspidata var. bicuspidata NRRL YB-4993</name>
    <dbReference type="NCBI Taxonomy" id="869754"/>
    <lineage>
        <taxon>Eukaryota</taxon>
        <taxon>Fungi</taxon>
        <taxon>Dikarya</taxon>
        <taxon>Ascomycota</taxon>
        <taxon>Saccharomycotina</taxon>
        <taxon>Pichiomycetes</taxon>
        <taxon>Metschnikowiaceae</taxon>
        <taxon>Metschnikowia</taxon>
    </lineage>
</organism>
<keyword evidence="8" id="KW-1185">Reference proteome</keyword>
<dbReference type="Proteomes" id="UP000092555">
    <property type="component" value="Unassembled WGS sequence"/>
</dbReference>
<accession>A0A1A0HGM4</accession>
<dbReference type="Pfam" id="PF11765">
    <property type="entry name" value="Hyphal_reg_CWP"/>
    <property type="match status" value="1"/>
</dbReference>
<comment type="caution">
    <text evidence="7">The sequence shown here is derived from an EMBL/GenBank/DDBJ whole genome shotgun (WGS) entry which is preliminary data.</text>
</comment>
<dbReference type="RefSeq" id="XP_018713484.1">
    <property type="nucleotide sequence ID" value="XM_018859424.1"/>
</dbReference>
<keyword evidence="3" id="KW-0964">Secreted</keyword>
<dbReference type="STRING" id="869754.A0A1A0HGM4"/>
<evidence type="ECO:0000313" key="8">
    <source>
        <dbReference type="Proteomes" id="UP000092555"/>
    </source>
</evidence>
<evidence type="ECO:0000256" key="4">
    <source>
        <dbReference type="ARBA" id="ARBA00022729"/>
    </source>
</evidence>
<evidence type="ECO:0000313" key="7">
    <source>
        <dbReference type="EMBL" id="OBA23003.1"/>
    </source>
</evidence>
<sequence length="125" mass="14034">MYHSGLAIENTQTVYLSTSTSVLQVSGLQNLFNVVEVKVAGFGNSNAIDLDICFLPQATTFEYLEDTGTLEVTHFRRLVIRLQIGPRYVSRHFRLTRGLYGSRIIYHLPAPHYPPDSCSCEPVCP</sequence>
<dbReference type="EMBL" id="LXTC01000001">
    <property type="protein sequence ID" value="OBA23003.1"/>
    <property type="molecule type" value="Genomic_DNA"/>
</dbReference>
<dbReference type="GeneID" id="30032399"/>
<evidence type="ECO:0000256" key="3">
    <source>
        <dbReference type="ARBA" id="ARBA00022525"/>
    </source>
</evidence>
<dbReference type="GO" id="GO:0009277">
    <property type="term" value="C:fungal-type cell wall"/>
    <property type="evidence" value="ECO:0007669"/>
    <property type="project" value="UniProtKB-ARBA"/>
</dbReference>
<evidence type="ECO:0000256" key="2">
    <source>
        <dbReference type="ARBA" id="ARBA00022512"/>
    </source>
</evidence>
<dbReference type="InterPro" id="IPR021031">
    <property type="entry name" value="Hyphal-reg_cell_wall_N"/>
</dbReference>
<dbReference type="AlphaFoldDB" id="A0A1A0HGM4"/>
<evidence type="ECO:0000259" key="6">
    <source>
        <dbReference type="Pfam" id="PF11765"/>
    </source>
</evidence>
<name>A0A1A0HGM4_9ASCO</name>
<keyword evidence="5" id="KW-0325">Glycoprotein</keyword>
<feature type="domain" description="Hyphally-regulated cell wall protein N-terminal" evidence="6">
    <location>
        <begin position="5"/>
        <end position="123"/>
    </location>
</feature>